<dbReference type="InterPro" id="IPR017853">
    <property type="entry name" value="GH"/>
</dbReference>
<dbReference type="GO" id="GO:0006680">
    <property type="term" value="P:glucosylceramide catabolic process"/>
    <property type="evidence" value="ECO:0007669"/>
    <property type="project" value="TreeGrafter"/>
</dbReference>
<evidence type="ECO:0000256" key="5">
    <source>
        <dbReference type="SAM" id="MobiDB-lite"/>
    </source>
</evidence>
<evidence type="ECO:0000313" key="9">
    <source>
        <dbReference type="Proteomes" id="UP000772434"/>
    </source>
</evidence>
<dbReference type="InterPro" id="IPR033453">
    <property type="entry name" value="Glyco_hydro_30_TIM-barrel"/>
</dbReference>
<dbReference type="PANTHER" id="PTHR11069">
    <property type="entry name" value="GLUCOSYLCERAMIDASE"/>
    <property type="match status" value="1"/>
</dbReference>
<dbReference type="Gene3D" id="2.60.40.1180">
    <property type="entry name" value="Golgi alpha-mannosidase II"/>
    <property type="match status" value="1"/>
</dbReference>
<name>A0A9P5PZQ8_9AGAR</name>
<evidence type="ECO:0000256" key="2">
    <source>
        <dbReference type="ARBA" id="ARBA00022729"/>
    </source>
</evidence>
<organism evidence="8 9">
    <name type="scientific">Rhodocollybia butyracea</name>
    <dbReference type="NCBI Taxonomy" id="206335"/>
    <lineage>
        <taxon>Eukaryota</taxon>
        <taxon>Fungi</taxon>
        <taxon>Dikarya</taxon>
        <taxon>Basidiomycota</taxon>
        <taxon>Agaricomycotina</taxon>
        <taxon>Agaricomycetes</taxon>
        <taxon>Agaricomycetidae</taxon>
        <taxon>Agaricales</taxon>
        <taxon>Marasmiineae</taxon>
        <taxon>Omphalotaceae</taxon>
        <taxon>Rhodocollybia</taxon>
    </lineage>
</organism>
<protein>
    <submittedName>
        <fullName evidence="8">Glycoside hydrolase superfamily</fullName>
    </submittedName>
</protein>
<dbReference type="SUPFAM" id="SSF51445">
    <property type="entry name" value="(Trans)glycosidases"/>
    <property type="match status" value="1"/>
</dbReference>
<dbReference type="GO" id="GO:0004348">
    <property type="term" value="F:glucosylceramidase activity"/>
    <property type="evidence" value="ECO:0007669"/>
    <property type="project" value="InterPro"/>
</dbReference>
<evidence type="ECO:0000256" key="3">
    <source>
        <dbReference type="ARBA" id="ARBA00022801"/>
    </source>
</evidence>
<dbReference type="InterPro" id="IPR013780">
    <property type="entry name" value="Glyco_hydro_b"/>
</dbReference>
<proteinExistence type="inferred from homology"/>
<reference evidence="8" key="1">
    <citation type="submission" date="2020-11" db="EMBL/GenBank/DDBJ databases">
        <authorList>
            <consortium name="DOE Joint Genome Institute"/>
            <person name="Ahrendt S."/>
            <person name="Riley R."/>
            <person name="Andreopoulos W."/>
            <person name="Labutti K."/>
            <person name="Pangilinan J."/>
            <person name="Ruiz-Duenas F.J."/>
            <person name="Barrasa J.M."/>
            <person name="Sanchez-Garcia M."/>
            <person name="Camarero S."/>
            <person name="Miyauchi S."/>
            <person name="Serrano A."/>
            <person name="Linde D."/>
            <person name="Babiker R."/>
            <person name="Drula E."/>
            <person name="Ayuso-Fernandez I."/>
            <person name="Pacheco R."/>
            <person name="Padilla G."/>
            <person name="Ferreira P."/>
            <person name="Barriuso J."/>
            <person name="Kellner H."/>
            <person name="Castanera R."/>
            <person name="Alfaro M."/>
            <person name="Ramirez L."/>
            <person name="Pisabarro A.G."/>
            <person name="Kuo A."/>
            <person name="Tritt A."/>
            <person name="Lipzen A."/>
            <person name="He G."/>
            <person name="Yan M."/>
            <person name="Ng V."/>
            <person name="Cullen D."/>
            <person name="Martin F."/>
            <person name="Rosso M.-N."/>
            <person name="Henrissat B."/>
            <person name="Hibbett D."/>
            <person name="Martinez A.T."/>
            <person name="Grigoriev I.V."/>
        </authorList>
    </citation>
    <scope>NUCLEOTIDE SEQUENCE</scope>
    <source>
        <strain evidence="8">AH 40177</strain>
    </source>
</reference>
<evidence type="ECO:0000313" key="8">
    <source>
        <dbReference type="EMBL" id="KAF9075456.1"/>
    </source>
</evidence>
<keyword evidence="9" id="KW-1185">Reference proteome</keyword>
<dbReference type="AlphaFoldDB" id="A0A9P5PZQ8"/>
<accession>A0A9P5PZQ8</accession>
<evidence type="ECO:0000256" key="6">
    <source>
        <dbReference type="SAM" id="SignalP"/>
    </source>
</evidence>
<feature type="signal peptide" evidence="6">
    <location>
        <begin position="1"/>
        <end position="25"/>
    </location>
</feature>
<dbReference type="OrthoDB" id="2160638at2759"/>
<dbReference type="Pfam" id="PF02055">
    <property type="entry name" value="Glyco_hydro_30"/>
    <property type="match status" value="1"/>
</dbReference>
<evidence type="ECO:0000256" key="4">
    <source>
        <dbReference type="RuleBase" id="RU361188"/>
    </source>
</evidence>
<keyword evidence="3 4" id="KW-0378">Hydrolase</keyword>
<gene>
    <name evidence="8" type="ORF">BDP27DRAFT_1257177</name>
</gene>
<feature type="domain" description="Glycosyl hydrolase family 30 TIM-barrel" evidence="7">
    <location>
        <begin position="71"/>
        <end position="334"/>
    </location>
</feature>
<keyword evidence="2 6" id="KW-0732">Signal</keyword>
<dbReference type="GO" id="GO:0016020">
    <property type="term" value="C:membrane"/>
    <property type="evidence" value="ECO:0007669"/>
    <property type="project" value="GOC"/>
</dbReference>
<dbReference type="InterPro" id="IPR001139">
    <property type="entry name" value="Glyco_hydro_30"/>
</dbReference>
<comment type="similarity">
    <text evidence="1 4">Belongs to the glycosyl hydrolase 30 family.</text>
</comment>
<feature type="region of interest" description="Disordered" evidence="5">
    <location>
        <begin position="481"/>
        <end position="501"/>
    </location>
</feature>
<evidence type="ECO:0000256" key="1">
    <source>
        <dbReference type="ARBA" id="ARBA00005382"/>
    </source>
</evidence>
<feature type="compositionally biased region" description="Basic residues" evidence="5">
    <location>
        <begin position="488"/>
        <end position="501"/>
    </location>
</feature>
<feature type="chain" id="PRO_5040228683" evidence="6">
    <location>
        <begin position="26"/>
        <end position="501"/>
    </location>
</feature>
<keyword evidence="4" id="KW-0326">Glycosidase</keyword>
<dbReference type="EMBL" id="JADNRY010000009">
    <property type="protein sequence ID" value="KAF9075456.1"/>
    <property type="molecule type" value="Genomic_DNA"/>
</dbReference>
<dbReference type="PANTHER" id="PTHR11069:SF23">
    <property type="entry name" value="LYSOSOMAL ACID GLUCOSYLCERAMIDASE"/>
    <property type="match status" value="1"/>
</dbReference>
<comment type="caution">
    <text evidence="8">The sequence shown here is derived from an EMBL/GenBank/DDBJ whole genome shotgun (WGS) entry which is preliminary data.</text>
</comment>
<dbReference type="Gene3D" id="3.20.20.80">
    <property type="entry name" value="Glycosidases"/>
    <property type="match status" value="1"/>
</dbReference>
<sequence>MFNYQSTLFYALVVCIFGWIQPGLGQDISGIVTTLDQNQLIQPIDSSSLKFAPGNGNADISIDETTVYQQIEGFGGSITDSAALAMYNLKNANSTMYDQFLQAAFTPQGAALNYLRVPIGSSDFSSDVYTFDDKRGDTSFTSFNISKAPSYLFSVLADIKKVNPNAKIHILPWSPPAWMKTTDTLNGGSLKSEMVSIYHTYLLKAVQGFNNMSLPVHAISIQNEPENSNPTYPSCNIPADQQATIAKSLRAELNNNNLSSVKIIGYEHNWDGAGSYAVPMVSDSDNDSSDNNDNDSAQTFAGVSFHCYAGVPDDTTQFSSKFPAVPMYQTECAGTPGSDWGTDVQWYVQNLWTTPNTVSGLMWIFASEDNGKAPYPGSDSCGNGCRGMTTVTTSSITLNQEYYSMAHYARAFTSDDGSTIGQRIAATGGSGLNVAAYAVGNKYSLVVLNPDSEVEQTISFQGNQVSYKFPTGLTTLWWTGSTSTTTSSKRRLHRKRRPFTI</sequence>
<evidence type="ECO:0000259" key="7">
    <source>
        <dbReference type="Pfam" id="PF02055"/>
    </source>
</evidence>
<dbReference type="Proteomes" id="UP000772434">
    <property type="component" value="Unassembled WGS sequence"/>
</dbReference>